<dbReference type="RefSeq" id="WP_344701887.1">
    <property type="nucleotide sequence ID" value="NZ_BAABCK010000018.1"/>
</dbReference>
<sequence>MSGSFLGWNKRNFKKKSDEQQEIYQEIIIKLMNDKAELELIAGEYKSRYEKVNISDDDIEYLQSSLERLERLAEILKNYGVVPVGKDEDVRMVIDLFNKDTLKTAQLLGFNYREAIGEPLTVACANVINNKVGNTRTNQSKR</sequence>
<comment type="caution">
    <text evidence="1">The sequence shown here is derived from an EMBL/GenBank/DDBJ whole genome shotgun (WGS) entry which is preliminary data.</text>
</comment>
<dbReference type="EMBL" id="BAABCK010000018">
    <property type="protein sequence ID" value="GAA3721320.1"/>
    <property type="molecule type" value="Genomic_DNA"/>
</dbReference>
<proteinExistence type="predicted"/>
<evidence type="ECO:0000313" key="2">
    <source>
        <dbReference type="Proteomes" id="UP001500920"/>
    </source>
</evidence>
<evidence type="ECO:0000313" key="1">
    <source>
        <dbReference type="EMBL" id="GAA3721320.1"/>
    </source>
</evidence>
<reference evidence="2" key="1">
    <citation type="journal article" date="2019" name="Int. J. Syst. Evol. Microbiol.">
        <title>The Global Catalogue of Microorganisms (GCM) 10K type strain sequencing project: providing services to taxonomists for standard genome sequencing and annotation.</title>
        <authorList>
            <consortium name="The Broad Institute Genomics Platform"/>
            <consortium name="The Broad Institute Genome Sequencing Center for Infectious Disease"/>
            <person name="Wu L."/>
            <person name="Ma J."/>
        </authorList>
    </citation>
    <scope>NUCLEOTIDE SEQUENCE [LARGE SCALE GENOMIC DNA]</scope>
    <source>
        <strain evidence="2">JCM 16981</strain>
    </source>
</reference>
<protein>
    <submittedName>
        <fullName evidence="1">Uncharacterized protein</fullName>
    </submittedName>
</protein>
<dbReference type="Proteomes" id="UP001500920">
    <property type="component" value="Unassembled WGS sequence"/>
</dbReference>
<accession>A0ABP7EM63</accession>
<name>A0ABP7EM63_9STAP</name>
<gene>
    <name evidence="1" type="ORF">GCM10022378_09280</name>
</gene>
<organism evidence="1 2">
    <name type="scientific">Salinicoccus jeotgali</name>
    <dbReference type="NCBI Taxonomy" id="381634"/>
    <lineage>
        <taxon>Bacteria</taxon>
        <taxon>Bacillati</taxon>
        <taxon>Bacillota</taxon>
        <taxon>Bacilli</taxon>
        <taxon>Bacillales</taxon>
        <taxon>Staphylococcaceae</taxon>
        <taxon>Salinicoccus</taxon>
    </lineage>
</organism>
<keyword evidence="2" id="KW-1185">Reference proteome</keyword>